<dbReference type="AlphaFoldDB" id="A0AA43GSN2"/>
<keyword evidence="3" id="KW-1185">Reference proteome</keyword>
<protein>
    <submittedName>
        <fullName evidence="2">Uncharacterized protein</fullName>
    </submittedName>
</protein>
<keyword evidence="1" id="KW-0175">Coiled coil</keyword>
<sequence length="447" mass="49731">MTAIKIVKHNSAEGSITLSINGQEELYSVKNSPGNHSQLVRESRQDILGKLCIDALVSNLQNAADLMFLAYNALAGTAVQSKVSALQKSLLDVSGDCMNTLDIFGRRGQEVAATLIKIYNLLLQGKDRLAIIQFKYCGRIARDMANESGQLAERIAVLGSESELVNQDAINLIAMSQSEKAEMTKKLNQLKAEQAAAEVRRRGLADEMEKLTREYYDSVEKLKDGWFVGAIKTVASAVCGVRDHNKEALRETHETYNRKSQECNQSILDNLTKLQGYAADIMKAQSGLSEAAKAVETFHYARRALAAIGSTLSEATLFWRSIQTYCEQLEKSSSSNAVHDYQGEFTPEELIEQYSSPEFIVMFVKNLSQWVALDNVCQEYYVAARNTYNKVSANIAASPSIFTAKEQTPRLAKQIFDSLDQQKKALEEAAEKDRRWGNYLTMLNAKS</sequence>
<dbReference type="RefSeq" id="WP_280654959.1">
    <property type="nucleotide sequence ID" value="NZ_JANQDH010000075.1"/>
</dbReference>
<gene>
    <name evidence="2" type="ORF">NWP17_11035</name>
</gene>
<proteinExistence type="predicted"/>
<feature type="coiled-coil region" evidence="1">
    <location>
        <begin position="173"/>
        <end position="214"/>
    </location>
</feature>
<evidence type="ECO:0000256" key="1">
    <source>
        <dbReference type="SAM" id="Coils"/>
    </source>
</evidence>
<dbReference type="EMBL" id="JANQDH010000075">
    <property type="protein sequence ID" value="MDH6060969.1"/>
    <property type="molecule type" value="Genomic_DNA"/>
</dbReference>
<dbReference type="PANTHER" id="PTHR37508:SF1">
    <property type="entry name" value="TRANSMEMBRANE PROTEIN"/>
    <property type="match status" value="1"/>
</dbReference>
<dbReference type="PANTHER" id="PTHR37508">
    <property type="entry name" value="TRANSMEMBRANE PROTEIN"/>
    <property type="match status" value="1"/>
</dbReference>
<comment type="caution">
    <text evidence="2">The sequence shown here is derived from an EMBL/GenBank/DDBJ whole genome shotgun (WGS) entry which is preliminary data.</text>
</comment>
<evidence type="ECO:0000313" key="2">
    <source>
        <dbReference type="EMBL" id="MDH6060969.1"/>
    </source>
</evidence>
<organism evidence="2 3">
    <name type="scientific">Chrysosporum bergii ANA360D</name>
    <dbReference type="NCBI Taxonomy" id="617107"/>
    <lineage>
        <taxon>Bacteria</taxon>
        <taxon>Bacillati</taxon>
        <taxon>Cyanobacteriota</taxon>
        <taxon>Cyanophyceae</taxon>
        <taxon>Nostocales</taxon>
        <taxon>Nodulariaceae</taxon>
        <taxon>Chrysosporum</taxon>
    </lineage>
</organism>
<name>A0AA43GSN2_9CYAN</name>
<reference evidence="2 3" key="1">
    <citation type="journal article" date="2023" name="J. Phycol.">
        <title>Chrysosporum ovalisporum is synonymous with the true-branching cyanobacterium Umezakia natans (Nostocales/Aphanizomenonaceae).</title>
        <authorList>
            <person name="McGregor G.B."/>
            <person name="Sendall B.C."/>
            <person name="Niiyama Y."/>
            <person name="Tuji A."/>
            <person name="Willis A."/>
        </authorList>
    </citation>
    <scope>NUCLEOTIDE SEQUENCE [LARGE SCALE GENOMIC DNA]</scope>
    <source>
        <strain evidence="2 3">ANA360D</strain>
    </source>
</reference>
<dbReference type="Proteomes" id="UP001159387">
    <property type="component" value="Unassembled WGS sequence"/>
</dbReference>
<accession>A0AA43GSN2</accession>
<evidence type="ECO:0000313" key="3">
    <source>
        <dbReference type="Proteomes" id="UP001159387"/>
    </source>
</evidence>